<accession>A0A0F9IF73</accession>
<proteinExistence type="predicted"/>
<evidence type="ECO:0000313" key="1">
    <source>
        <dbReference type="EMBL" id="KKM18374.1"/>
    </source>
</evidence>
<reference evidence="1" key="1">
    <citation type="journal article" date="2015" name="Nature">
        <title>Complex archaea that bridge the gap between prokaryotes and eukaryotes.</title>
        <authorList>
            <person name="Spang A."/>
            <person name="Saw J.H."/>
            <person name="Jorgensen S.L."/>
            <person name="Zaremba-Niedzwiedzka K."/>
            <person name="Martijn J."/>
            <person name="Lind A.E."/>
            <person name="van Eijk R."/>
            <person name="Schleper C."/>
            <person name="Guy L."/>
            <person name="Ettema T.J."/>
        </authorList>
    </citation>
    <scope>NUCLEOTIDE SEQUENCE</scope>
</reference>
<sequence length="143" mass="16317">MVKEIGAHELRNHGIQHVDTPICFQFPTKNKSTGFWQFPKREWIEPAIEHLPWENAVGCIGESPAIAAESCCKLITQAGFDVNDRLLKEMYSMDLSWKKGVLEACNAFNEMLDEFAAYPEESTKYGLLYFHFAIRWSEAANGL</sequence>
<dbReference type="EMBL" id="LAZR01014238">
    <property type="protein sequence ID" value="KKM18374.1"/>
    <property type="molecule type" value="Genomic_DNA"/>
</dbReference>
<organism evidence="1">
    <name type="scientific">marine sediment metagenome</name>
    <dbReference type="NCBI Taxonomy" id="412755"/>
    <lineage>
        <taxon>unclassified sequences</taxon>
        <taxon>metagenomes</taxon>
        <taxon>ecological metagenomes</taxon>
    </lineage>
</organism>
<dbReference type="AlphaFoldDB" id="A0A0F9IF73"/>
<protein>
    <submittedName>
        <fullName evidence="1">Uncharacterized protein</fullName>
    </submittedName>
</protein>
<name>A0A0F9IF73_9ZZZZ</name>
<gene>
    <name evidence="1" type="ORF">LCGC14_1666390</name>
</gene>
<comment type="caution">
    <text evidence="1">The sequence shown here is derived from an EMBL/GenBank/DDBJ whole genome shotgun (WGS) entry which is preliminary data.</text>
</comment>